<protein>
    <submittedName>
        <fullName evidence="8">Methyl-accepting chemotaxis protein</fullName>
    </submittedName>
</protein>
<evidence type="ECO:0000256" key="3">
    <source>
        <dbReference type="ARBA" id="ARBA00029447"/>
    </source>
</evidence>
<evidence type="ECO:0000313" key="9">
    <source>
        <dbReference type="Proteomes" id="UP000245081"/>
    </source>
</evidence>
<dbReference type="Pfam" id="PF00672">
    <property type="entry name" value="HAMP"/>
    <property type="match status" value="1"/>
</dbReference>
<dbReference type="SMART" id="SM00304">
    <property type="entry name" value="HAMP"/>
    <property type="match status" value="1"/>
</dbReference>
<dbReference type="FunFam" id="1.10.287.950:FF:000001">
    <property type="entry name" value="Methyl-accepting chemotaxis sensory transducer"/>
    <property type="match status" value="1"/>
</dbReference>
<evidence type="ECO:0000256" key="5">
    <source>
        <dbReference type="SAM" id="Phobius"/>
    </source>
</evidence>
<organism evidence="8 9">
    <name type="scientific">Novimethylophilus kurashikiensis</name>
    <dbReference type="NCBI Taxonomy" id="1825523"/>
    <lineage>
        <taxon>Bacteria</taxon>
        <taxon>Pseudomonadati</taxon>
        <taxon>Pseudomonadota</taxon>
        <taxon>Betaproteobacteria</taxon>
        <taxon>Nitrosomonadales</taxon>
        <taxon>Methylophilaceae</taxon>
        <taxon>Novimethylophilus</taxon>
    </lineage>
</organism>
<dbReference type="PANTHER" id="PTHR32089">
    <property type="entry name" value="METHYL-ACCEPTING CHEMOTAXIS PROTEIN MCPB"/>
    <property type="match status" value="1"/>
</dbReference>
<dbReference type="SUPFAM" id="SSF58104">
    <property type="entry name" value="Methyl-accepting chemotaxis protein (MCP) signaling domain"/>
    <property type="match status" value="1"/>
</dbReference>
<dbReference type="PROSITE" id="PS50885">
    <property type="entry name" value="HAMP"/>
    <property type="match status" value="1"/>
</dbReference>
<dbReference type="CDD" id="cd11386">
    <property type="entry name" value="MCP_signal"/>
    <property type="match status" value="1"/>
</dbReference>
<gene>
    <name evidence="8" type="primary">mcp</name>
    <name evidence="8" type="ORF">NMK_2830</name>
</gene>
<feature type="domain" description="Methyl-accepting transducer" evidence="6">
    <location>
        <begin position="123"/>
        <end position="359"/>
    </location>
</feature>
<dbReference type="GO" id="GO:0007165">
    <property type="term" value="P:signal transduction"/>
    <property type="evidence" value="ECO:0007669"/>
    <property type="project" value="UniProtKB-KW"/>
</dbReference>
<keyword evidence="2 4" id="KW-0807">Transducer</keyword>
<comment type="caution">
    <text evidence="8">The sequence shown here is derived from an EMBL/GenBank/DDBJ whole genome shotgun (WGS) entry which is preliminary data.</text>
</comment>
<dbReference type="RefSeq" id="WP_181376296.1">
    <property type="nucleotide sequence ID" value="NZ_BDOQ01000017.1"/>
</dbReference>
<feature type="transmembrane region" description="Helical" evidence="5">
    <location>
        <begin position="21"/>
        <end position="39"/>
    </location>
</feature>
<evidence type="ECO:0000259" key="6">
    <source>
        <dbReference type="PROSITE" id="PS50111"/>
    </source>
</evidence>
<dbReference type="PANTHER" id="PTHR32089:SF112">
    <property type="entry name" value="LYSOZYME-LIKE PROTEIN-RELATED"/>
    <property type="match status" value="1"/>
</dbReference>
<dbReference type="Pfam" id="PF00015">
    <property type="entry name" value="MCPsignal"/>
    <property type="match status" value="1"/>
</dbReference>
<dbReference type="PROSITE" id="PS50111">
    <property type="entry name" value="CHEMOTAXIS_TRANSDUC_2"/>
    <property type="match status" value="1"/>
</dbReference>
<dbReference type="EMBL" id="BDOQ01000017">
    <property type="protein sequence ID" value="GBG15227.1"/>
    <property type="molecule type" value="Genomic_DNA"/>
</dbReference>
<evidence type="ECO:0000256" key="1">
    <source>
        <dbReference type="ARBA" id="ARBA00004370"/>
    </source>
</evidence>
<name>A0A2R5FAJ9_9PROT</name>
<dbReference type="InterPro" id="IPR003660">
    <property type="entry name" value="HAMP_dom"/>
</dbReference>
<proteinExistence type="inferred from homology"/>
<dbReference type="Gene3D" id="1.10.287.950">
    <property type="entry name" value="Methyl-accepting chemotaxis protein"/>
    <property type="match status" value="1"/>
</dbReference>
<comment type="subcellular location">
    <subcellularLocation>
        <location evidence="1">Membrane</location>
    </subcellularLocation>
</comment>
<keyword evidence="5" id="KW-0472">Membrane</keyword>
<keyword evidence="9" id="KW-1185">Reference proteome</keyword>
<dbReference type="InterPro" id="IPR004089">
    <property type="entry name" value="MCPsignal_dom"/>
</dbReference>
<keyword evidence="5" id="KW-0812">Transmembrane</keyword>
<accession>A0A2R5FAJ9</accession>
<dbReference type="AlphaFoldDB" id="A0A2R5FAJ9"/>
<dbReference type="GO" id="GO:0016020">
    <property type="term" value="C:membrane"/>
    <property type="evidence" value="ECO:0007669"/>
    <property type="project" value="UniProtKB-SubCell"/>
</dbReference>
<dbReference type="SMART" id="SM00283">
    <property type="entry name" value="MA"/>
    <property type="match status" value="1"/>
</dbReference>
<comment type="similarity">
    <text evidence="3">Belongs to the methyl-accepting chemotaxis (MCP) protein family.</text>
</comment>
<sequence length="395" mass="41914">MLLSPAIGLMHRLRLKNKFSLSVLFLLAPAALIYLRDWLPQFSQPLLVIAAFMLALGLIAFLALYLSIRQAIENILTAVKAMAEGDLAARSNLDTPDEFGLVSVRLNEMARETGRLIKDVHAAAEEVASASSELAAAASRVVSGANAQNALSEKSTLSMQHMQASASQVAEAAERSQAIAEKAGQLSENGTAIVKAAGDEMQRIQGSMISLTELVSSMGQRSDEIRGIVDVIRGIADQTNLLALNAAIEAARAGEAGRGFAVVADEVRKLAERTSNATGEIGGMILGILEEISAAVAGMEEGRQQAESGVRMALEAAEALQSIREGAHSTMDRVRAIADATQEQTRNSREAVQSMADIASMAQENTAASHEAASVSQYLETLASDLRLSVQRFKI</sequence>
<dbReference type="GO" id="GO:0006935">
    <property type="term" value="P:chemotaxis"/>
    <property type="evidence" value="ECO:0007669"/>
    <property type="project" value="UniProtKB-ARBA"/>
</dbReference>
<evidence type="ECO:0000256" key="2">
    <source>
        <dbReference type="ARBA" id="ARBA00023224"/>
    </source>
</evidence>
<keyword evidence="5" id="KW-1133">Transmembrane helix</keyword>
<dbReference type="CDD" id="cd06225">
    <property type="entry name" value="HAMP"/>
    <property type="match status" value="1"/>
</dbReference>
<dbReference type="Proteomes" id="UP000245081">
    <property type="component" value="Unassembled WGS sequence"/>
</dbReference>
<feature type="domain" description="HAMP" evidence="7">
    <location>
        <begin position="66"/>
        <end position="118"/>
    </location>
</feature>
<evidence type="ECO:0000259" key="7">
    <source>
        <dbReference type="PROSITE" id="PS50885"/>
    </source>
</evidence>
<feature type="transmembrane region" description="Helical" evidence="5">
    <location>
        <begin position="45"/>
        <end position="66"/>
    </location>
</feature>
<evidence type="ECO:0000313" key="8">
    <source>
        <dbReference type="EMBL" id="GBG15227.1"/>
    </source>
</evidence>
<evidence type="ECO:0000256" key="4">
    <source>
        <dbReference type="PROSITE-ProRule" id="PRU00284"/>
    </source>
</evidence>
<reference evidence="8 9" key="1">
    <citation type="journal article" date="2018" name="Environ. Microbiol.">
        <title>Isolation and genomic characterization of Novimethylophilus kurashikiensis gen. nov. sp. nov., a new lanthanide-dependent methylotrophic species of Methylophilaceae.</title>
        <authorList>
            <person name="Lv H."/>
            <person name="Sahin N."/>
            <person name="Tani A."/>
        </authorList>
    </citation>
    <scope>NUCLEOTIDE SEQUENCE [LARGE SCALE GENOMIC DNA]</scope>
    <source>
        <strain evidence="8 9">La2-4</strain>
    </source>
</reference>